<dbReference type="eggNOG" id="ENOG5032TZW">
    <property type="taxonomic scope" value="Bacteria"/>
</dbReference>
<evidence type="ECO:0000313" key="3">
    <source>
        <dbReference type="Proteomes" id="UP000006844"/>
    </source>
</evidence>
<evidence type="ECO:0000256" key="1">
    <source>
        <dbReference type="SAM" id="Phobius"/>
    </source>
</evidence>
<organism evidence="2 3">
    <name type="scientific">Terriglobus saanensis (strain ATCC BAA-1853 / DSM 23119 / SP1PR4)</name>
    <dbReference type="NCBI Taxonomy" id="401053"/>
    <lineage>
        <taxon>Bacteria</taxon>
        <taxon>Pseudomonadati</taxon>
        <taxon>Acidobacteriota</taxon>
        <taxon>Terriglobia</taxon>
        <taxon>Terriglobales</taxon>
        <taxon>Acidobacteriaceae</taxon>
        <taxon>Terriglobus</taxon>
    </lineage>
</organism>
<accession>E8V7X4</accession>
<keyword evidence="3" id="KW-1185">Reference proteome</keyword>
<feature type="transmembrane region" description="Helical" evidence="1">
    <location>
        <begin position="96"/>
        <end position="120"/>
    </location>
</feature>
<feature type="transmembrane region" description="Helical" evidence="1">
    <location>
        <begin position="132"/>
        <end position="150"/>
    </location>
</feature>
<feature type="transmembrane region" description="Helical" evidence="1">
    <location>
        <begin position="64"/>
        <end position="84"/>
    </location>
</feature>
<keyword evidence="1" id="KW-1133">Transmembrane helix</keyword>
<reference evidence="2 3" key="1">
    <citation type="journal article" date="2012" name="Stand. Genomic Sci.">
        <title>Complete genome sequence of Terriglobus saanensis type strain SP1PR4(T), an Acidobacteria from tundra soil.</title>
        <authorList>
            <person name="Rawat S.R."/>
            <person name="Mannisto M.K."/>
            <person name="Starovoytov V."/>
            <person name="Goodwin L."/>
            <person name="Nolan M."/>
            <person name="Hauser L."/>
            <person name="Land M."/>
            <person name="Davenport K.W."/>
            <person name="Woyke T."/>
            <person name="Haggblom M.M."/>
        </authorList>
    </citation>
    <scope>NUCLEOTIDE SEQUENCE</scope>
    <source>
        <strain evidence="3">ATCC BAA-1853 / DSM 23119 / SP1PR4</strain>
    </source>
</reference>
<name>E8V7X4_TERSS</name>
<dbReference type="OrthoDB" id="112570at2"/>
<keyword evidence="1" id="KW-0812">Transmembrane</keyword>
<feature type="transmembrane region" description="Helical" evidence="1">
    <location>
        <begin position="186"/>
        <end position="203"/>
    </location>
</feature>
<feature type="transmembrane region" description="Helical" evidence="1">
    <location>
        <begin position="32"/>
        <end position="52"/>
    </location>
</feature>
<dbReference type="EMBL" id="CP002467">
    <property type="protein sequence ID" value="ADV82898.1"/>
    <property type="molecule type" value="Genomic_DNA"/>
</dbReference>
<proteinExistence type="predicted"/>
<sequence>MVVLLTGSVVLGFARSYYFAGFVHAPLPSRMIHVHGVIFSLWFVVLLVQTFLIPAGRVRWHRKLGLVSYGVAALVVLFGVLAAIDSLRRGVGIGSFDLSVSFAISIMDMVAFGIVIFSSYRARHRPSAHKRLVLYATLSLMDAAFDRWPYEQMRMHFSAHTYVYFGFLFFPGFYDLVSTRRIQKSTLWAFLLIATLYEVRIPMGSTHLWHLLSHAVAE</sequence>
<dbReference type="HOGENOM" id="CLU_075807_0_0_0"/>
<dbReference type="AlphaFoldDB" id="E8V7X4"/>
<gene>
    <name evidence="2" type="ordered locus">AciPR4_2095</name>
</gene>
<feature type="transmembrane region" description="Helical" evidence="1">
    <location>
        <begin position="156"/>
        <end position="174"/>
    </location>
</feature>
<keyword evidence="1" id="KW-0472">Membrane</keyword>
<dbReference type="STRING" id="401053.AciPR4_2095"/>
<protein>
    <submittedName>
        <fullName evidence="2">Uncharacterized protein</fullName>
    </submittedName>
</protein>
<evidence type="ECO:0000313" key="2">
    <source>
        <dbReference type="EMBL" id="ADV82898.1"/>
    </source>
</evidence>
<dbReference type="KEGG" id="tsa:AciPR4_2095"/>
<dbReference type="Proteomes" id="UP000006844">
    <property type="component" value="Chromosome"/>
</dbReference>